<sequence>MNLAWVVLGVCQDLERLDETGCLMRRDQMSDAQQDELAISSSTGRVAAVSVAISLAATLAGAAIVVLVFILAGSFTSGLLIGVIFIVVGLCWTAALVSKSIRLAALPPKITRDGLALRQQFSKNYDLLIAWPQVKRIWIDSIQGQPYLLVEPYDTVDVVGGDTNKAKFGAPVAIGIKGTSATPEQIAQAVARFSDGTLELA</sequence>
<accession>A0ABR7M311</accession>
<name>A0ABR7M311_9ACTN</name>
<keyword evidence="3" id="KW-1185">Reference proteome</keyword>
<feature type="transmembrane region" description="Helical" evidence="1">
    <location>
        <begin position="78"/>
        <end position="97"/>
    </location>
</feature>
<gene>
    <name evidence="2" type="ORF">HKK74_37860</name>
</gene>
<dbReference type="Proteomes" id="UP000805614">
    <property type="component" value="Unassembled WGS sequence"/>
</dbReference>
<evidence type="ECO:0000313" key="2">
    <source>
        <dbReference type="EMBL" id="MBC6471209.1"/>
    </source>
</evidence>
<evidence type="ECO:0000313" key="3">
    <source>
        <dbReference type="Proteomes" id="UP000805614"/>
    </source>
</evidence>
<protein>
    <submittedName>
        <fullName evidence="2">Uncharacterized protein</fullName>
    </submittedName>
</protein>
<keyword evidence="1" id="KW-0472">Membrane</keyword>
<dbReference type="RefSeq" id="WP_187248248.1">
    <property type="nucleotide sequence ID" value="NZ_BAAAOK010000034.1"/>
</dbReference>
<feature type="transmembrane region" description="Helical" evidence="1">
    <location>
        <begin position="46"/>
        <end position="72"/>
    </location>
</feature>
<reference evidence="2 3" key="1">
    <citation type="submission" date="2020-06" db="EMBL/GenBank/DDBJ databases">
        <title>Actinomadura xiongansis sp. nov., isolated from soil of Baiyangdian.</title>
        <authorList>
            <person name="Zhang X."/>
        </authorList>
    </citation>
    <scope>NUCLEOTIDE SEQUENCE [LARGE SCALE GENOMIC DNA]</scope>
    <source>
        <strain evidence="2 3">HBUM206468</strain>
    </source>
</reference>
<evidence type="ECO:0000256" key="1">
    <source>
        <dbReference type="SAM" id="Phobius"/>
    </source>
</evidence>
<keyword evidence="1" id="KW-1133">Transmembrane helix</keyword>
<organism evidence="2 3">
    <name type="scientific">Actinomadura alba</name>
    <dbReference type="NCBI Taxonomy" id="406431"/>
    <lineage>
        <taxon>Bacteria</taxon>
        <taxon>Bacillati</taxon>
        <taxon>Actinomycetota</taxon>
        <taxon>Actinomycetes</taxon>
        <taxon>Streptosporangiales</taxon>
        <taxon>Thermomonosporaceae</taxon>
        <taxon>Actinomadura</taxon>
    </lineage>
</organism>
<keyword evidence="1" id="KW-0812">Transmembrane</keyword>
<comment type="caution">
    <text evidence="2">The sequence shown here is derived from an EMBL/GenBank/DDBJ whole genome shotgun (WGS) entry which is preliminary data.</text>
</comment>
<proteinExistence type="predicted"/>
<dbReference type="EMBL" id="JABVEC010000062">
    <property type="protein sequence ID" value="MBC6471209.1"/>
    <property type="molecule type" value="Genomic_DNA"/>
</dbReference>